<dbReference type="Pfam" id="PF13338">
    <property type="entry name" value="AbiEi_4"/>
    <property type="match status" value="1"/>
</dbReference>
<name>A0ABP8VXB5_9ACTN</name>
<sequence>MNAPTRNRPVDDPRNGPVMLRRDLLASGMSDKHIDKLVRQGALARVRHGAYTQPAIWQGLDDVGRFLLRGRAVVASARTPSLLSHTSAVAEYGGPTWGLSLDRVHTTRTDGLSGRRCADVTQHRGAVLLEDVGYVNGLPVTSPARAALECTLLGHTAAALCVVNFFLFTGMVTEKELQIRAVEMEQWTNSMVTDLVLRLANPLIESVGETRFDHFCFREGIPRPIAQKEIKDEHGNVKYRVDFAWPEYGVFLEFDGLVKYGRLLRPGETASDAVVRDRLREDDIREITGWRCIRITWADLADPVRLARRIEKFLGLV</sequence>
<feature type="domain" description="AbiEi antitoxin N-terminal" evidence="1">
    <location>
        <begin position="21"/>
        <end position="51"/>
    </location>
</feature>
<gene>
    <name evidence="2" type="ORF">GCM10023226_08070</name>
</gene>
<evidence type="ECO:0000313" key="3">
    <source>
        <dbReference type="Proteomes" id="UP001500621"/>
    </source>
</evidence>
<comment type="caution">
    <text evidence="2">The sequence shown here is derived from an EMBL/GenBank/DDBJ whole genome shotgun (WGS) entry which is preliminary data.</text>
</comment>
<dbReference type="InterPro" id="IPR025159">
    <property type="entry name" value="AbiEi_N"/>
</dbReference>
<dbReference type="RefSeq" id="WP_345262888.1">
    <property type="nucleotide sequence ID" value="NZ_BAABIM010000001.1"/>
</dbReference>
<accession>A0ABP8VXB5</accession>
<evidence type="ECO:0000313" key="2">
    <source>
        <dbReference type="EMBL" id="GAA4673464.1"/>
    </source>
</evidence>
<organism evidence="2 3">
    <name type="scientific">Nocardioides nanhaiensis</name>
    <dbReference type="NCBI Taxonomy" id="1476871"/>
    <lineage>
        <taxon>Bacteria</taxon>
        <taxon>Bacillati</taxon>
        <taxon>Actinomycetota</taxon>
        <taxon>Actinomycetes</taxon>
        <taxon>Propionibacteriales</taxon>
        <taxon>Nocardioidaceae</taxon>
        <taxon>Nocardioides</taxon>
    </lineage>
</organism>
<dbReference type="EMBL" id="BAABIM010000001">
    <property type="protein sequence ID" value="GAA4673464.1"/>
    <property type="molecule type" value="Genomic_DNA"/>
</dbReference>
<proteinExistence type="predicted"/>
<evidence type="ECO:0000259" key="1">
    <source>
        <dbReference type="Pfam" id="PF13338"/>
    </source>
</evidence>
<keyword evidence="3" id="KW-1185">Reference proteome</keyword>
<protein>
    <submittedName>
        <fullName evidence="2">Type IV toxin-antitoxin system AbiEi family antitoxin domain-containing protein</fullName>
    </submittedName>
</protein>
<reference evidence="3" key="1">
    <citation type="journal article" date="2019" name="Int. J. Syst. Evol. Microbiol.">
        <title>The Global Catalogue of Microorganisms (GCM) 10K type strain sequencing project: providing services to taxonomists for standard genome sequencing and annotation.</title>
        <authorList>
            <consortium name="The Broad Institute Genomics Platform"/>
            <consortium name="The Broad Institute Genome Sequencing Center for Infectious Disease"/>
            <person name="Wu L."/>
            <person name="Ma J."/>
        </authorList>
    </citation>
    <scope>NUCLEOTIDE SEQUENCE [LARGE SCALE GENOMIC DNA]</scope>
    <source>
        <strain evidence="3">JCM 18127</strain>
    </source>
</reference>
<dbReference type="Proteomes" id="UP001500621">
    <property type="component" value="Unassembled WGS sequence"/>
</dbReference>